<dbReference type="EMBL" id="GBXM01045151">
    <property type="protein sequence ID" value="JAH63426.1"/>
    <property type="molecule type" value="Transcribed_RNA"/>
</dbReference>
<reference evidence="1" key="1">
    <citation type="submission" date="2014-11" db="EMBL/GenBank/DDBJ databases">
        <authorList>
            <person name="Amaro Gonzalez C."/>
        </authorList>
    </citation>
    <scope>NUCLEOTIDE SEQUENCE</scope>
</reference>
<organism evidence="1">
    <name type="scientific">Anguilla anguilla</name>
    <name type="common">European freshwater eel</name>
    <name type="synonym">Muraena anguilla</name>
    <dbReference type="NCBI Taxonomy" id="7936"/>
    <lineage>
        <taxon>Eukaryota</taxon>
        <taxon>Metazoa</taxon>
        <taxon>Chordata</taxon>
        <taxon>Craniata</taxon>
        <taxon>Vertebrata</taxon>
        <taxon>Euteleostomi</taxon>
        <taxon>Actinopterygii</taxon>
        <taxon>Neopterygii</taxon>
        <taxon>Teleostei</taxon>
        <taxon>Anguilliformes</taxon>
        <taxon>Anguillidae</taxon>
        <taxon>Anguilla</taxon>
    </lineage>
</organism>
<accession>A0A0E9UC74</accession>
<proteinExistence type="predicted"/>
<protein>
    <submittedName>
        <fullName evidence="1">Uncharacterized protein</fullName>
    </submittedName>
</protein>
<name>A0A0E9UC74_ANGAN</name>
<dbReference type="AlphaFoldDB" id="A0A0E9UC74"/>
<reference evidence="1" key="2">
    <citation type="journal article" date="2015" name="Fish Shellfish Immunol.">
        <title>Early steps in the European eel (Anguilla anguilla)-Vibrio vulnificus interaction in the gills: Role of the RtxA13 toxin.</title>
        <authorList>
            <person name="Callol A."/>
            <person name="Pajuelo D."/>
            <person name="Ebbesson L."/>
            <person name="Teles M."/>
            <person name="MacKenzie S."/>
            <person name="Amaro C."/>
        </authorList>
    </citation>
    <scope>NUCLEOTIDE SEQUENCE</scope>
</reference>
<evidence type="ECO:0000313" key="1">
    <source>
        <dbReference type="EMBL" id="JAH63426.1"/>
    </source>
</evidence>
<sequence>MRSTVVTTKFLQADHAMVKQRKIQKRQKNKAVEICHSEKGC</sequence>